<dbReference type="PANTHER" id="PTHR43784:SF2">
    <property type="entry name" value="GDSL-LIKE LIPASE_ACYLHYDROLASE, PUTATIVE (AFU_ORTHOLOGUE AFUA_2G00820)-RELATED"/>
    <property type="match status" value="1"/>
</dbReference>
<dbReference type="PANTHER" id="PTHR43784">
    <property type="entry name" value="GDSL-LIKE LIPASE/ACYLHYDROLASE, PUTATIVE (AFU_ORTHOLOGUE AFUA_2G00820)-RELATED"/>
    <property type="match status" value="1"/>
</dbReference>
<dbReference type="InterPro" id="IPR013320">
    <property type="entry name" value="ConA-like_dom_sf"/>
</dbReference>
<dbReference type="InterPro" id="IPR006558">
    <property type="entry name" value="LamG-like"/>
</dbReference>
<reference evidence="5" key="1">
    <citation type="submission" date="2022-06" db="EMBL/GenBank/DDBJ databases">
        <title>Draft genome sequence of Streptomyces sp. RB6PN25 isolated from peat swamp forest in Thailand.</title>
        <authorList>
            <person name="Duangmal K."/>
            <person name="Klaysubun C."/>
        </authorList>
    </citation>
    <scope>NUCLEOTIDE SEQUENCE</scope>
    <source>
        <strain evidence="5">RB6PN25</strain>
    </source>
</reference>
<evidence type="ECO:0000313" key="6">
    <source>
        <dbReference type="Proteomes" id="UP001057702"/>
    </source>
</evidence>
<protein>
    <recommendedName>
        <fullName evidence="4">LamG-like jellyroll fold domain-containing protein</fullName>
    </recommendedName>
</protein>
<dbReference type="InterPro" id="IPR053140">
    <property type="entry name" value="GDSL_Rv0518-like"/>
</dbReference>
<dbReference type="RefSeq" id="WP_255921394.1">
    <property type="nucleotide sequence ID" value="NZ_JANFNG010000013.1"/>
</dbReference>
<gene>
    <name evidence="5" type="ORF">NGB36_18250</name>
</gene>
<keyword evidence="1" id="KW-0732">Signal</keyword>
<keyword evidence="2" id="KW-1015">Disulfide bond</keyword>
<dbReference type="SMART" id="SM00560">
    <property type="entry name" value="LamGL"/>
    <property type="match status" value="1"/>
</dbReference>
<dbReference type="EMBL" id="JANFNG010000013">
    <property type="protein sequence ID" value="MCQ4082490.1"/>
    <property type="molecule type" value="Genomic_DNA"/>
</dbReference>
<feature type="region of interest" description="Disordered" evidence="3">
    <location>
        <begin position="1"/>
        <end position="64"/>
    </location>
</feature>
<accession>A0ABT1Q124</accession>
<comment type="caution">
    <text evidence="5">The sequence shown here is derived from an EMBL/GenBank/DDBJ whole genome shotgun (WGS) entry which is preliminary data.</text>
</comment>
<dbReference type="SUPFAM" id="SSF49899">
    <property type="entry name" value="Concanavalin A-like lectins/glucanases"/>
    <property type="match status" value="1"/>
</dbReference>
<feature type="compositionally biased region" description="Polar residues" evidence="3">
    <location>
        <begin position="20"/>
        <end position="29"/>
    </location>
</feature>
<keyword evidence="6" id="KW-1185">Reference proteome</keyword>
<name>A0ABT1Q124_9ACTN</name>
<feature type="region of interest" description="Disordered" evidence="3">
    <location>
        <begin position="649"/>
        <end position="676"/>
    </location>
</feature>
<dbReference type="Gene3D" id="2.60.120.200">
    <property type="match status" value="1"/>
</dbReference>
<sequence length="1641" mass="168731">MGSQATPGLPNSPGLHIGSGAQSNYSSGQEAPAPATPTGPSNLTTLPSGYGASPTQQAAMQAASAQAVKTGSPVVVSSLTTPDEQVMAGPKGGYQLTSNAEPVRTEQHGRWLPVNMTLQRNADGTWSPDATAYGTVAFSGGGNTPLVTTHFGTTNVTLSWPGSLPTPVIHDATATYPSVLPSVDLVVAATPSGGFTDTLVVKSAAAAKNPKLATLALGTTVTGGRLAATTGSSLAVFDGHGHQLMDAPTPLMWDSNTTLPAHRTATAGGGSTVKAAADPSDASHPGLAARMAVVRPKVLGASLSLTPDPRMLTARSTVFPVYIDPTFNWHPYDPAAPSFDEVKQGCPTVSFYDQTGSNADNGYLGVGDNGWQVGACDPGIEHAIYQWHLSSTIWGAHISSATVEADEIYSAACGAGSYTVNLHWSGGIGSSTDWNNRPGYLSYSTSANFPRAYNPTYCPNNGSVSEGLNVTSPIADMASSHGTSFAATLSEDSAESRGDINGFSRFSNNPALQVEYNIIPSAPTASTMSAVSGADDAACATGSPYPYMGKTIASTPPVLKARVADPDGDKLQATFQYWIDGSTTKNSGVSGDNLNSGSYATYSLPSSFTSGLSNGQVVDWQAKITDGEDSTSYSQSPTCHFTAEPTAPDAPTIASENNQYPNTDNGGGPGAAANTPGKFDLSVTGGATATKFVYNLDVAPPTTNPPANEVVTATNNAATITVTPPSPGPHTLWVYAVDAAGDISGDPGYDFTATGDATTPCGSLQACMDNTAISPDSNMSLGAADGYSSFSATDLTNAGWNSGGKVTIDGATFTLPAYGSGQKDNVLAANQQVTFSGSGNALMFLATSTNVAFTDPGALSNDDTAPYVPQNTPISGSWCFNGTDPATACAATGTITYTDNTTAQYSLTVPDWITGPYSLAGVQLPHWNKPSGQVTNSATQPKIYPFAVPIDPTKTIKSVTLPDVSNQTNQFQGSTEALHIFSMATRNTTTGTAEANGTTVAAPSGQSWTGGWANPNEGSYNFQGSNFNNQTFRIAMAPTVSGNTVRIKLDNALGTSALSIGHATIAVDSTDSNGNATPAAAATPTTLTFSGSQSVTIPEGGMVYSDPLSFTINAGQDLLVSYQLSNSAAYLVQHSAANDAYQWLTAVGAGDKTTDTTGTPFTGTGTYQGWFTDLVTDLDVATSGTPTQAVLGDQLTDSQQPNAKANLSQARLTDYLLDDEITAPNSFGTIAEGISSNQLMTDYGETNSVGALIGGPSALSRIDRDILDQPGMSNVIIAEGLEDLLYGRQATDLDANGYTALNSQLNGWGLTSTYASLTPCDNYAGGGGKPNDPCNTSTSANPPVDANRIAVNNFLRGDNLGNPFAPSGPKVFFADTATALSVPDPNNNTLNELDAPADNGDHVNLTTTGYAAEANTILPPHDSWPLNDGGGFTAQDSAVADQALSTSGDATVGADPLALNGTTTWTTDNTRGQTLTFDGSTGYAAGSGPALNTAGSYTISAWVNLSSLPTATATIASQDGNVNSPFYLTCTNSSWTFGLSDSDATGATVHQATATGATTGWTHLVGVYVAPWKEAGLYVNGQLAAVITGVTSWNSTGPFTLGRDKTNGTDSDYFPGQINNVQTWNYALTGGQISALYQQIQ</sequence>
<feature type="compositionally biased region" description="Polar residues" evidence="3">
    <location>
        <begin position="38"/>
        <end position="47"/>
    </location>
</feature>
<evidence type="ECO:0000313" key="5">
    <source>
        <dbReference type="EMBL" id="MCQ4082490.1"/>
    </source>
</evidence>
<organism evidence="5 6">
    <name type="scientific">Streptomyces humicola</name>
    <dbReference type="NCBI Taxonomy" id="2953240"/>
    <lineage>
        <taxon>Bacteria</taxon>
        <taxon>Bacillati</taxon>
        <taxon>Actinomycetota</taxon>
        <taxon>Actinomycetes</taxon>
        <taxon>Kitasatosporales</taxon>
        <taxon>Streptomycetaceae</taxon>
        <taxon>Streptomyces</taxon>
    </lineage>
</organism>
<evidence type="ECO:0000259" key="4">
    <source>
        <dbReference type="SMART" id="SM00560"/>
    </source>
</evidence>
<proteinExistence type="predicted"/>
<evidence type="ECO:0000256" key="3">
    <source>
        <dbReference type="SAM" id="MobiDB-lite"/>
    </source>
</evidence>
<evidence type="ECO:0000256" key="2">
    <source>
        <dbReference type="ARBA" id="ARBA00023157"/>
    </source>
</evidence>
<evidence type="ECO:0000256" key="1">
    <source>
        <dbReference type="ARBA" id="ARBA00022729"/>
    </source>
</evidence>
<dbReference type="Pfam" id="PF13385">
    <property type="entry name" value="Laminin_G_3"/>
    <property type="match status" value="1"/>
</dbReference>
<feature type="domain" description="LamG-like jellyroll fold" evidence="4">
    <location>
        <begin position="1495"/>
        <end position="1631"/>
    </location>
</feature>
<dbReference type="Proteomes" id="UP001057702">
    <property type="component" value="Unassembled WGS sequence"/>
</dbReference>